<dbReference type="STRING" id="655819.J4UWZ7"/>
<dbReference type="RefSeq" id="XP_008593861.1">
    <property type="nucleotide sequence ID" value="XM_008595639.1"/>
</dbReference>
<dbReference type="EMBL" id="JH725150">
    <property type="protein sequence ID" value="EJP70912.1"/>
    <property type="molecule type" value="Genomic_DNA"/>
</dbReference>
<evidence type="ECO:0000313" key="1">
    <source>
        <dbReference type="EMBL" id="EJP70912.1"/>
    </source>
</evidence>
<dbReference type="Proteomes" id="UP000002762">
    <property type="component" value="Unassembled WGS sequence"/>
</dbReference>
<evidence type="ECO:0000313" key="2">
    <source>
        <dbReference type="Proteomes" id="UP000002762"/>
    </source>
</evidence>
<dbReference type="GeneID" id="19883554"/>
<name>J4UWZ7_BEAB2</name>
<sequence>MLTNYDDPPEIGEKILGETLYFNGSLFSEKELAAGPQPGLSFAASTGSSSSGCCWIRQVPENPSTFPDCPPVDAANLSLCRARGAAHGTRRDYIGFGPSVQR</sequence>
<dbReference type="HOGENOM" id="CLU_2276965_0_0_1"/>
<dbReference type="AlphaFoldDB" id="J4UWZ7"/>
<organism evidence="1 2">
    <name type="scientific">Beauveria bassiana (strain ARSEF 2860)</name>
    <name type="common">White muscardine disease fungus</name>
    <name type="synonym">Tritirachium shiotae</name>
    <dbReference type="NCBI Taxonomy" id="655819"/>
    <lineage>
        <taxon>Eukaryota</taxon>
        <taxon>Fungi</taxon>
        <taxon>Dikarya</taxon>
        <taxon>Ascomycota</taxon>
        <taxon>Pezizomycotina</taxon>
        <taxon>Sordariomycetes</taxon>
        <taxon>Hypocreomycetidae</taxon>
        <taxon>Hypocreales</taxon>
        <taxon>Cordycipitaceae</taxon>
        <taxon>Beauveria</taxon>
    </lineage>
</organism>
<gene>
    <name evidence="1" type="ORF">BBA_00542</name>
</gene>
<keyword evidence="2" id="KW-1185">Reference proteome</keyword>
<protein>
    <submittedName>
        <fullName evidence="1">Uncharacterized protein</fullName>
    </submittedName>
</protein>
<accession>J4UWZ7</accession>
<dbReference type="InParanoid" id="J4UWZ7"/>
<dbReference type="OrthoDB" id="66144at2759"/>
<proteinExistence type="predicted"/>
<reference evidence="1 2" key="1">
    <citation type="journal article" date="2012" name="Sci. Rep.">
        <title>Genomic perspectives on the evolution of fungal entomopathogenicity in Beauveria bassiana.</title>
        <authorList>
            <person name="Xiao G."/>
            <person name="Ying S.H."/>
            <person name="Zheng P."/>
            <person name="Wang Z.L."/>
            <person name="Zhang S."/>
            <person name="Xie X.Q."/>
            <person name="Shang Y."/>
            <person name="St Leger R.J."/>
            <person name="Zhao G.P."/>
            <person name="Wang C."/>
            <person name="Feng M.G."/>
        </authorList>
    </citation>
    <scope>NUCLEOTIDE SEQUENCE [LARGE SCALE GENOMIC DNA]</scope>
    <source>
        <strain evidence="1 2">ARSEF 2860</strain>
    </source>
</reference>